<dbReference type="AlphaFoldDB" id="A0A5P1FPN1"/>
<dbReference type="Proteomes" id="UP000243459">
    <property type="component" value="Chromosome 1"/>
</dbReference>
<dbReference type="EMBL" id="CM007381">
    <property type="protein sequence ID" value="ONK80188.1"/>
    <property type="molecule type" value="Genomic_DNA"/>
</dbReference>
<accession>A0A5P1FPN1</accession>
<protein>
    <submittedName>
        <fullName evidence="2">Uncharacterized protein</fullName>
    </submittedName>
</protein>
<gene>
    <name evidence="2" type="ORF">A4U43_C01F14880</name>
</gene>
<reference evidence="3" key="1">
    <citation type="journal article" date="2017" name="Nat. Commun.">
        <title>The asparagus genome sheds light on the origin and evolution of a young Y chromosome.</title>
        <authorList>
            <person name="Harkess A."/>
            <person name="Zhou J."/>
            <person name="Xu C."/>
            <person name="Bowers J.E."/>
            <person name="Van der Hulst R."/>
            <person name="Ayyampalayam S."/>
            <person name="Mercati F."/>
            <person name="Riccardi P."/>
            <person name="McKain M.R."/>
            <person name="Kakrana A."/>
            <person name="Tang H."/>
            <person name="Ray J."/>
            <person name="Groenendijk J."/>
            <person name="Arikit S."/>
            <person name="Mathioni S.M."/>
            <person name="Nakano M."/>
            <person name="Shan H."/>
            <person name="Telgmann-Rauber A."/>
            <person name="Kanno A."/>
            <person name="Yue Z."/>
            <person name="Chen H."/>
            <person name="Li W."/>
            <person name="Chen Y."/>
            <person name="Xu X."/>
            <person name="Zhang Y."/>
            <person name="Luo S."/>
            <person name="Chen H."/>
            <person name="Gao J."/>
            <person name="Mao Z."/>
            <person name="Pires J.C."/>
            <person name="Luo M."/>
            <person name="Kudrna D."/>
            <person name="Wing R.A."/>
            <person name="Meyers B.C."/>
            <person name="Yi K."/>
            <person name="Kong H."/>
            <person name="Lavrijsen P."/>
            <person name="Sunseri F."/>
            <person name="Falavigna A."/>
            <person name="Ye Y."/>
            <person name="Leebens-Mack J.H."/>
            <person name="Chen G."/>
        </authorList>
    </citation>
    <scope>NUCLEOTIDE SEQUENCE [LARGE SCALE GENOMIC DNA]</scope>
    <source>
        <strain evidence="3">cv. DH0086</strain>
    </source>
</reference>
<evidence type="ECO:0000313" key="3">
    <source>
        <dbReference type="Proteomes" id="UP000243459"/>
    </source>
</evidence>
<name>A0A5P1FPN1_ASPOF</name>
<evidence type="ECO:0000313" key="2">
    <source>
        <dbReference type="EMBL" id="ONK80188.1"/>
    </source>
</evidence>
<dbReference type="Gramene" id="ONK80188">
    <property type="protein sequence ID" value="ONK80188"/>
    <property type="gene ID" value="A4U43_C01F14880"/>
</dbReference>
<feature type="region of interest" description="Disordered" evidence="1">
    <location>
        <begin position="1"/>
        <end position="34"/>
    </location>
</feature>
<keyword evidence="3" id="KW-1185">Reference proteome</keyword>
<proteinExistence type="predicted"/>
<evidence type="ECO:0000256" key="1">
    <source>
        <dbReference type="SAM" id="MobiDB-lite"/>
    </source>
</evidence>
<sequence>MELQWTKRQGCGRQHAERQGHISNGQSGRAVQGGGRLQTMAAMADNREGFVDALGGAIGPHLVRGGDIDEYYGDSGSYPERD</sequence>
<organism evidence="2 3">
    <name type="scientific">Asparagus officinalis</name>
    <name type="common">Garden asparagus</name>
    <dbReference type="NCBI Taxonomy" id="4686"/>
    <lineage>
        <taxon>Eukaryota</taxon>
        <taxon>Viridiplantae</taxon>
        <taxon>Streptophyta</taxon>
        <taxon>Embryophyta</taxon>
        <taxon>Tracheophyta</taxon>
        <taxon>Spermatophyta</taxon>
        <taxon>Magnoliopsida</taxon>
        <taxon>Liliopsida</taxon>
        <taxon>Asparagales</taxon>
        <taxon>Asparagaceae</taxon>
        <taxon>Asparagoideae</taxon>
        <taxon>Asparagus</taxon>
    </lineage>
</organism>